<keyword evidence="1" id="KW-0378">Hydrolase</keyword>
<dbReference type="InterPro" id="IPR003736">
    <property type="entry name" value="PAAI_dom"/>
</dbReference>
<dbReference type="InterPro" id="IPR029069">
    <property type="entry name" value="HotDog_dom_sf"/>
</dbReference>
<dbReference type="Proteomes" id="UP000810171">
    <property type="component" value="Unassembled WGS sequence"/>
</dbReference>
<keyword evidence="10" id="KW-1185">Reference proteome</keyword>
<comment type="caution">
    <text evidence="9">The sequence shown here is derived from an EMBL/GenBank/DDBJ whole genome shotgun (WGS) entry which is preliminary data.</text>
</comment>
<dbReference type="Pfam" id="PF03061">
    <property type="entry name" value="4HBT"/>
    <property type="match status" value="1"/>
</dbReference>
<gene>
    <name evidence="9" type="ORF">H9C73_04985</name>
</gene>
<dbReference type="CDD" id="cd03443">
    <property type="entry name" value="PaaI_thioesterase"/>
    <property type="match status" value="1"/>
</dbReference>
<organism evidence="9 10">
    <name type="scientific">Marinobacterium alkalitolerans</name>
    <dbReference type="NCBI Taxonomy" id="1542925"/>
    <lineage>
        <taxon>Bacteria</taxon>
        <taxon>Pseudomonadati</taxon>
        <taxon>Pseudomonadota</taxon>
        <taxon>Gammaproteobacteria</taxon>
        <taxon>Oceanospirillales</taxon>
        <taxon>Oceanospirillaceae</taxon>
        <taxon>Marinobacterium</taxon>
    </lineage>
</organism>
<dbReference type="PANTHER" id="PTHR43240">
    <property type="entry name" value="1,4-DIHYDROXY-2-NAPHTHOYL-COA THIOESTERASE 1"/>
    <property type="match status" value="1"/>
</dbReference>
<evidence type="ECO:0000313" key="9">
    <source>
        <dbReference type="EMBL" id="MBP0048081.1"/>
    </source>
</evidence>
<dbReference type="EC" id="3.1.2.20" evidence="5"/>
<evidence type="ECO:0000256" key="5">
    <source>
        <dbReference type="ARBA" id="ARBA00038894"/>
    </source>
</evidence>
<feature type="domain" description="Thioesterase" evidence="8">
    <location>
        <begin position="58"/>
        <end position="130"/>
    </location>
</feature>
<dbReference type="RefSeq" id="WP_209286700.1">
    <property type="nucleotide sequence ID" value="NZ_JACVEW010000005.1"/>
</dbReference>
<dbReference type="EMBL" id="JACVEW010000005">
    <property type="protein sequence ID" value="MBP0048081.1"/>
    <property type="molecule type" value="Genomic_DNA"/>
</dbReference>
<protein>
    <recommendedName>
        <fullName evidence="6">Medium/long-chain acyl-CoA thioesterase YigI</fullName>
        <ecNumber evidence="5">3.1.2.20</ecNumber>
    </recommendedName>
</protein>
<evidence type="ECO:0000259" key="8">
    <source>
        <dbReference type="Pfam" id="PF03061"/>
    </source>
</evidence>
<comment type="catalytic activity">
    <reaction evidence="7">
        <text>a medium-chain fatty acyl-CoA + H2O = a medium-chain fatty acid + CoA + H(+)</text>
        <dbReference type="Rhea" id="RHEA:68184"/>
        <dbReference type="ChEBI" id="CHEBI:15377"/>
        <dbReference type="ChEBI" id="CHEBI:15378"/>
        <dbReference type="ChEBI" id="CHEBI:57287"/>
        <dbReference type="ChEBI" id="CHEBI:59558"/>
        <dbReference type="ChEBI" id="CHEBI:90546"/>
    </reaction>
</comment>
<evidence type="ECO:0000313" key="10">
    <source>
        <dbReference type="Proteomes" id="UP000810171"/>
    </source>
</evidence>
<accession>A0ABS3Z8P4</accession>
<evidence type="ECO:0000256" key="3">
    <source>
        <dbReference type="ARBA" id="ARBA00036002"/>
    </source>
</evidence>
<dbReference type="SUPFAM" id="SSF54637">
    <property type="entry name" value="Thioesterase/thiol ester dehydrase-isomerase"/>
    <property type="match status" value="1"/>
</dbReference>
<evidence type="ECO:0000256" key="4">
    <source>
        <dbReference type="ARBA" id="ARBA00038381"/>
    </source>
</evidence>
<comment type="catalytic activity">
    <reaction evidence="3">
        <text>a long-chain fatty acyl-CoA + H2O = a long-chain fatty acid + CoA + H(+)</text>
        <dbReference type="Rhea" id="RHEA:67680"/>
        <dbReference type="ChEBI" id="CHEBI:15377"/>
        <dbReference type="ChEBI" id="CHEBI:15378"/>
        <dbReference type="ChEBI" id="CHEBI:57287"/>
        <dbReference type="ChEBI" id="CHEBI:57560"/>
        <dbReference type="ChEBI" id="CHEBI:83139"/>
    </reaction>
</comment>
<name>A0ABS3Z8P4_9GAMM</name>
<evidence type="ECO:0000256" key="6">
    <source>
        <dbReference type="ARBA" id="ARBA00040062"/>
    </source>
</evidence>
<comment type="similarity">
    <text evidence="4">Belongs to the YigI thioesterase family.</text>
</comment>
<dbReference type="Gene3D" id="3.10.129.10">
    <property type="entry name" value="Hotdog Thioesterase"/>
    <property type="match status" value="1"/>
</dbReference>
<reference evidence="9 10" key="1">
    <citation type="submission" date="2020-09" db="EMBL/GenBank/DDBJ databases">
        <authorList>
            <person name="Tanuku N.R.S."/>
        </authorList>
    </citation>
    <scope>NUCLEOTIDE SEQUENCE [LARGE SCALE GENOMIC DNA]</scope>
    <source>
        <strain evidence="9 10">AK62</strain>
    </source>
</reference>
<evidence type="ECO:0000256" key="1">
    <source>
        <dbReference type="ARBA" id="ARBA00022801"/>
    </source>
</evidence>
<comment type="catalytic activity">
    <reaction evidence="2">
        <text>a fatty acyl-CoA + H2O = a fatty acid + CoA + H(+)</text>
        <dbReference type="Rhea" id="RHEA:16781"/>
        <dbReference type="ChEBI" id="CHEBI:15377"/>
        <dbReference type="ChEBI" id="CHEBI:15378"/>
        <dbReference type="ChEBI" id="CHEBI:28868"/>
        <dbReference type="ChEBI" id="CHEBI:57287"/>
        <dbReference type="ChEBI" id="CHEBI:77636"/>
        <dbReference type="EC" id="3.1.2.20"/>
    </reaction>
</comment>
<proteinExistence type="inferred from homology"/>
<sequence length="149" mass="16299">MSESVEFTPRNPDFEQETRRVFDDAPFIRELGVELGQFSPGYCVTRLPLQQTHQQQDGFVHAGVQATLADHTAGTAGATLTGPGERVMTAEFKINLLRAASGDELECVAQVLRPGRSLIVTESEVFAVRGTERRMVAKAIVTLAVVKQQ</sequence>
<dbReference type="InterPro" id="IPR006683">
    <property type="entry name" value="Thioestr_dom"/>
</dbReference>
<dbReference type="PANTHER" id="PTHR43240:SF20">
    <property type="entry name" value="MEDIUM_LONG-CHAIN ACYL-COA THIOESTERASE YIGI"/>
    <property type="match status" value="1"/>
</dbReference>
<evidence type="ECO:0000256" key="2">
    <source>
        <dbReference type="ARBA" id="ARBA00035880"/>
    </source>
</evidence>
<dbReference type="NCBIfam" id="TIGR00369">
    <property type="entry name" value="unchar_dom_1"/>
    <property type="match status" value="1"/>
</dbReference>
<evidence type="ECO:0000256" key="7">
    <source>
        <dbReference type="ARBA" id="ARBA00048062"/>
    </source>
</evidence>